<dbReference type="EMBL" id="CAUYUJ010003722">
    <property type="protein sequence ID" value="CAK0806479.1"/>
    <property type="molecule type" value="Genomic_DNA"/>
</dbReference>
<accession>A0ABN9QR60</accession>
<evidence type="ECO:0000313" key="1">
    <source>
        <dbReference type="EMBL" id="CAK0806479.1"/>
    </source>
</evidence>
<proteinExistence type="predicted"/>
<comment type="caution">
    <text evidence="1">The sequence shown here is derived from an EMBL/GenBank/DDBJ whole genome shotgun (WGS) entry which is preliminary data.</text>
</comment>
<dbReference type="PANTHER" id="PTHR47551:SF1">
    <property type="entry name" value="TUBULIN--TYROSINE LIGASE PBY1-RELATED"/>
    <property type="match status" value="1"/>
</dbReference>
<dbReference type="InterPro" id="IPR004344">
    <property type="entry name" value="TTL/TTLL_fam"/>
</dbReference>
<dbReference type="PROSITE" id="PS51221">
    <property type="entry name" value="TTL"/>
    <property type="match status" value="1"/>
</dbReference>
<dbReference type="PANTHER" id="PTHR47551">
    <property type="entry name" value="TUBULIN--TYROSINE LIGASE PBY1-RELATED"/>
    <property type="match status" value="1"/>
</dbReference>
<protein>
    <recommendedName>
        <fullName evidence="3">Tubulin--tyrosine ligase-like protein 9</fullName>
    </recommendedName>
</protein>
<dbReference type="Proteomes" id="UP001189429">
    <property type="component" value="Unassembled WGS sequence"/>
</dbReference>
<evidence type="ECO:0000313" key="2">
    <source>
        <dbReference type="Proteomes" id="UP001189429"/>
    </source>
</evidence>
<sequence>MAGPGPAAETSRWHRHDWDAVLSGGATADRYFARPGLIRKDRLAGFAPPDRHPATAAASSFAELRAALFRLGVRSSEAAGRGEAAPDPACVQFVLKKAHSSNASGIRFLTGADAQAAAPADARRAAKKRAAPGELGARRAAALAVAGAAGVLAAAALGAREPRRAEPRGAAAGELRRLLGPAAGEEERDGGGKPEVWVVQRYVAPALHQGRKFHLRALLLCVGDLSAYLHEGARVLLASEPFELGRRDAGRFYAHVTNMGASSGHDGFAEGAQNLPLSALGAEEEAERILREAAQAVGGTLARLRAAGRRQFFTLPNCWELFGVDLLLDESRSRRVLLLEVNPSPSLAMFGDPDTVRQRLLGGDPLQDAPG</sequence>
<keyword evidence="2" id="KW-1185">Reference proteome</keyword>
<gene>
    <name evidence="1" type="ORF">PCOR1329_LOCUS12682</name>
</gene>
<evidence type="ECO:0008006" key="3">
    <source>
        <dbReference type="Google" id="ProtNLM"/>
    </source>
</evidence>
<organism evidence="1 2">
    <name type="scientific">Prorocentrum cordatum</name>
    <dbReference type="NCBI Taxonomy" id="2364126"/>
    <lineage>
        <taxon>Eukaryota</taxon>
        <taxon>Sar</taxon>
        <taxon>Alveolata</taxon>
        <taxon>Dinophyceae</taxon>
        <taxon>Prorocentrales</taxon>
        <taxon>Prorocentraceae</taxon>
        <taxon>Prorocentrum</taxon>
    </lineage>
</organism>
<feature type="non-terminal residue" evidence="1">
    <location>
        <position position="371"/>
    </location>
</feature>
<dbReference type="Pfam" id="PF03133">
    <property type="entry name" value="TTL"/>
    <property type="match status" value="1"/>
</dbReference>
<dbReference type="InterPro" id="IPR027746">
    <property type="entry name" value="TTL"/>
</dbReference>
<dbReference type="Gene3D" id="3.30.470.20">
    <property type="entry name" value="ATP-grasp fold, B domain"/>
    <property type="match status" value="1"/>
</dbReference>
<name>A0ABN9QR60_9DINO</name>
<dbReference type="SUPFAM" id="SSF56059">
    <property type="entry name" value="Glutathione synthetase ATP-binding domain-like"/>
    <property type="match status" value="1"/>
</dbReference>
<reference evidence="1" key="1">
    <citation type="submission" date="2023-10" db="EMBL/GenBank/DDBJ databases">
        <authorList>
            <person name="Chen Y."/>
            <person name="Shah S."/>
            <person name="Dougan E. K."/>
            <person name="Thang M."/>
            <person name="Chan C."/>
        </authorList>
    </citation>
    <scope>NUCLEOTIDE SEQUENCE [LARGE SCALE GENOMIC DNA]</scope>
</reference>